<proteinExistence type="predicted"/>
<organism evidence="3">
    <name type="scientific">Sediminibacterium sp. KACHI17</name>
    <dbReference type="NCBI Taxonomy" id="1751071"/>
    <lineage>
        <taxon>Bacteria</taxon>
        <taxon>Pseudomonadati</taxon>
        <taxon>Bacteroidota</taxon>
        <taxon>Chitinophagia</taxon>
        <taxon>Chitinophagales</taxon>
        <taxon>Chitinophagaceae</taxon>
        <taxon>Sediminibacterium</taxon>
    </lineage>
</organism>
<evidence type="ECO:0000313" key="3">
    <source>
        <dbReference type="EMBL" id="BFG71631.1"/>
    </source>
</evidence>
<dbReference type="AlphaFoldDB" id="A0AAT9GLQ1"/>
<dbReference type="Gene3D" id="2.60.40.1250">
    <property type="entry name" value="Thiol:disulfide interchange protein DsbD, N-terminal domain"/>
    <property type="match status" value="1"/>
</dbReference>
<sequence>MKKIYYTLLLTLIAGVVTAQIKDPVSWTFEAKKKTADTYDVVLTATIQGKWHIYSQKTGKGGPIPTKMTVKPNPLISLVGTPKEIGKVEKIYDEIFQTDVLYLSNKVQYVQTVKLKGKVKTNVTGTIDYMVCDDAQCLPPTKKSFDIKLQ</sequence>
<protein>
    <recommendedName>
        <fullName evidence="2">Thiol:disulfide interchange protein DsbD N-terminal domain-containing protein</fullName>
    </recommendedName>
</protein>
<dbReference type="InterPro" id="IPR036929">
    <property type="entry name" value="DsbDN_sf"/>
</dbReference>
<feature type="chain" id="PRO_5043591270" description="Thiol:disulfide interchange protein DsbD N-terminal domain-containing protein" evidence="1">
    <location>
        <begin position="20"/>
        <end position="150"/>
    </location>
</feature>
<reference evidence="3" key="1">
    <citation type="submission" date="2024-02" db="EMBL/GenBank/DDBJ databases">
        <title>Sediminibacterium planktonica sp. nov. and Sediminibacterium longus sp. nov., isolated from surface lake and river water.</title>
        <authorList>
            <person name="Watanabe K."/>
            <person name="Takemine S."/>
            <person name="Ishii Y."/>
            <person name="Ogata Y."/>
            <person name="Shindo C."/>
            <person name="Suda W."/>
        </authorList>
    </citation>
    <scope>NUCLEOTIDE SEQUENCE</scope>
    <source>
        <strain evidence="3">KACHI17</strain>
    </source>
</reference>
<feature type="signal peptide" evidence="1">
    <location>
        <begin position="1"/>
        <end position="19"/>
    </location>
</feature>
<accession>A0AAT9GLQ1</accession>
<feature type="domain" description="Thiol:disulfide interchange protein DsbD N-terminal" evidence="2">
    <location>
        <begin position="29"/>
        <end position="147"/>
    </location>
</feature>
<dbReference type="Pfam" id="PF11412">
    <property type="entry name" value="DsbD_N"/>
    <property type="match status" value="1"/>
</dbReference>
<name>A0AAT9GLQ1_9BACT</name>
<gene>
    <name evidence="3" type="ORF">KACHI17_25120</name>
</gene>
<evidence type="ECO:0000259" key="2">
    <source>
        <dbReference type="Pfam" id="PF11412"/>
    </source>
</evidence>
<dbReference type="EMBL" id="AP029612">
    <property type="protein sequence ID" value="BFG71631.1"/>
    <property type="molecule type" value="Genomic_DNA"/>
</dbReference>
<keyword evidence="1" id="KW-0732">Signal</keyword>
<dbReference type="RefSeq" id="WP_353549256.1">
    <property type="nucleotide sequence ID" value="NZ_AP029612.1"/>
</dbReference>
<dbReference type="InterPro" id="IPR028250">
    <property type="entry name" value="DsbDN"/>
</dbReference>
<evidence type="ECO:0000256" key="1">
    <source>
        <dbReference type="SAM" id="SignalP"/>
    </source>
</evidence>